<dbReference type="Gene3D" id="1.10.10.10">
    <property type="entry name" value="Winged helix-like DNA-binding domain superfamily/Winged helix DNA-binding domain"/>
    <property type="match status" value="2"/>
</dbReference>
<evidence type="ECO:0000259" key="4">
    <source>
        <dbReference type="PROSITE" id="PS50956"/>
    </source>
</evidence>
<dbReference type="Pfam" id="PF01037">
    <property type="entry name" value="AsnC_trans_reg"/>
    <property type="match status" value="1"/>
</dbReference>
<dbReference type="SUPFAM" id="SSF46785">
    <property type="entry name" value="Winged helix' DNA-binding domain"/>
    <property type="match status" value="1"/>
</dbReference>
<accession>A0A6H0SFS8</accession>
<dbReference type="SMART" id="SM00344">
    <property type="entry name" value="HTH_ASNC"/>
    <property type="match status" value="2"/>
</dbReference>
<dbReference type="AlphaFoldDB" id="A0A6H0SFS8"/>
<organism evidence="5 6">
    <name type="scientific">Glutamicibacter mishrai</name>
    <dbReference type="NCBI Taxonomy" id="1775880"/>
    <lineage>
        <taxon>Bacteria</taxon>
        <taxon>Bacillati</taxon>
        <taxon>Actinomycetota</taxon>
        <taxon>Actinomycetes</taxon>
        <taxon>Micrococcales</taxon>
        <taxon>Micrococcaceae</taxon>
        <taxon>Glutamicibacter</taxon>
    </lineage>
</organism>
<dbReference type="Gene3D" id="3.30.70.920">
    <property type="match status" value="1"/>
</dbReference>
<dbReference type="PROSITE" id="PS50956">
    <property type="entry name" value="HTH_ASNC_2"/>
    <property type="match status" value="1"/>
</dbReference>
<feature type="domain" description="HTH asnC-type" evidence="4">
    <location>
        <begin position="173"/>
        <end position="233"/>
    </location>
</feature>
<dbReference type="Pfam" id="PF13404">
    <property type="entry name" value="HTH_AsnC-type"/>
    <property type="match status" value="1"/>
</dbReference>
<dbReference type="GO" id="GO:0043200">
    <property type="term" value="P:response to amino acid"/>
    <property type="evidence" value="ECO:0007669"/>
    <property type="project" value="TreeGrafter"/>
</dbReference>
<dbReference type="Pfam" id="PF13412">
    <property type="entry name" value="HTH_24"/>
    <property type="match status" value="1"/>
</dbReference>
<evidence type="ECO:0000256" key="1">
    <source>
        <dbReference type="ARBA" id="ARBA00023015"/>
    </source>
</evidence>
<gene>
    <name evidence="5" type="ORF">D3791_04790</name>
</gene>
<dbReference type="InterPro" id="IPR036388">
    <property type="entry name" value="WH-like_DNA-bd_sf"/>
</dbReference>
<dbReference type="GO" id="GO:0043565">
    <property type="term" value="F:sequence-specific DNA binding"/>
    <property type="evidence" value="ECO:0007669"/>
    <property type="project" value="InterPro"/>
</dbReference>
<dbReference type="GO" id="GO:0005829">
    <property type="term" value="C:cytosol"/>
    <property type="evidence" value="ECO:0007669"/>
    <property type="project" value="TreeGrafter"/>
</dbReference>
<reference evidence="5 6" key="1">
    <citation type="submission" date="2018-09" db="EMBL/GenBank/DDBJ databases">
        <title>Glutamicibacter mishrai S5-52T (LMG 29155T = KCTC 39846T).</title>
        <authorList>
            <person name="Das S.K."/>
        </authorList>
    </citation>
    <scope>NUCLEOTIDE SEQUENCE [LARGE SCALE GENOMIC DNA]</scope>
    <source>
        <strain evidence="5 6">S5-52</strain>
    </source>
</reference>
<keyword evidence="6" id="KW-1185">Reference proteome</keyword>
<dbReference type="Proteomes" id="UP000502331">
    <property type="component" value="Chromosome"/>
</dbReference>
<dbReference type="InterPro" id="IPR036390">
    <property type="entry name" value="WH_DNA-bd_sf"/>
</dbReference>
<dbReference type="InterPro" id="IPR019888">
    <property type="entry name" value="Tscrpt_reg_AsnC-like"/>
</dbReference>
<dbReference type="EMBL" id="CP032549">
    <property type="protein sequence ID" value="QIV86502.1"/>
    <property type="molecule type" value="Genomic_DNA"/>
</dbReference>
<protein>
    <submittedName>
        <fullName evidence="5">Lrp/AsnC family transcriptional regulator</fullName>
    </submittedName>
</protein>
<dbReference type="InterPro" id="IPR000485">
    <property type="entry name" value="AsnC-type_HTH_dom"/>
</dbReference>
<dbReference type="RefSeq" id="WP_172511432.1">
    <property type="nucleotide sequence ID" value="NZ_CP032549.1"/>
</dbReference>
<evidence type="ECO:0000256" key="2">
    <source>
        <dbReference type="ARBA" id="ARBA00023125"/>
    </source>
</evidence>
<dbReference type="PANTHER" id="PTHR30154:SF34">
    <property type="entry name" value="TRANSCRIPTIONAL REGULATOR AZLB"/>
    <property type="match status" value="1"/>
</dbReference>
<evidence type="ECO:0000313" key="6">
    <source>
        <dbReference type="Proteomes" id="UP000502331"/>
    </source>
</evidence>
<keyword evidence="2" id="KW-0238">DNA-binding</keyword>
<sequence length="321" mass="35095">MAENEVLSEVEQRIVIALQADGRATWRKIAKVIGEPERTVARYGSALLDEGKIKVAAIAHRKAAVIASLKCAPGTIPVASEAISQRADTSFTYMVTGESDVVSELHYDGGLEDILTLQLPATPGLSSIQIYPILKYFKTIRAWRAGELSEAQEAALRPSAGSELTSWNPTEAMSPSDRLIVDVLRNNGRASIDSISRQVRMSETSVSRRLDSLLRGEHISIRTLVDPALMGYRVEALLWVQVSPASVDALGNMLKTLPQVRYVAAVAGDAQLLVDVTVESQRDLYEFIAATNWGEMVQLRTSMVLGARKRGGRMVEELPHN</sequence>
<dbReference type="InterPro" id="IPR011008">
    <property type="entry name" value="Dimeric_a/b-barrel"/>
</dbReference>
<keyword evidence="1" id="KW-0805">Transcription regulation</keyword>
<dbReference type="InterPro" id="IPR019887">
    <property type="entry name" value="Tscrpt_reg_AsnC/Lrp_C"/>
</dbReference>
<evidence type="ECO:0000313" key="5">
    <source>
        <dbReference type="EMBL" id="QIV86502.1"/>
    </source>
</evidence>
<dbReference type="SUPFAM" id="SSF54909">
    <property type="entry name" value="Dimeric alpha+beta barrel"/>
    <property type="match status" value="1"/>
</dbReference>
<keyword evidence="3" id="KW-0804">Transcription</keyword>
<proteinExistence type="predicted"/>
<evidence type="ECO:0000256" key="3">
    <source>
        <dbReference type="ARBA" id="ARBA00023163"/>
    </source>
</evidence>
<dbReference type="PANTHER" id="PTHR30154">
    <property type="entry name" value="LEUCINE-RESPONSIVE REGULATORY PROTEIN"/>
    <property type="match status" value="1"/>
</dbReference>
<name>A0A6H0SFS8_9MICC</name>